<dbReference type="Proteomes" id="UP001251528">
    <property type="component" value="Unassembled WGS sequence"/>
</dbReference>
<dbReference type="Pfam" id="PF00931">
    <property type="entry name" value="NB-ARC"/>
    <property type="match status" value="1"/>
</dbReference>
<dbReference type="SUPFAM" id="SSF52540">
    <property type="entry name" value="P-loop containing nucleoside triphosphate hydrolases"/>
    <property type="match status" value="1"/>
</dbReference>
<dbReference type="EMBL" id="JASWJB010000454">
    <property type="protein sequence ID" value="KAK2590321.1"/>
    <property type="molecule type" value="Genomic_DNA"/>
</dbReference>
<organism evidence="8 9">
    <name type="scientific">Conoideocrella luteorostrata</name>
    <dbReference type="NCBI Taxonomy" id="1105319"/>
    <lineage>
        <taxon>Eukaryota</taxon>
        <taxon>Fungi</taxon>
        <taxon>Dikarya</taxon>
        <taxon>Ascomycota</taxon>
        <taxon>Pezizomycotina</taxon>
        <taxon>Sordariomycetes</taxon>
        <taxon>Hypocreomycetidae</taxon>
        <taxon>Hypocreales</taxon>
        <taxon>Clavicipitaceae</taxon>
        <taxon>Conoideocrella</taxon>
    </lineage>
</organism>
<comment type="caution">
    <text evidence="8">The sequence shown here is derived from an EMBL/GenBank/DDBJ whole genome shotgun (WGS) entry which is preliminary data.</text>
</comment>
<evidence type="ECO:0000256" key="2">
    <source>
        <dbReference type="ARBA" id="ARBA00004240"/>
    </source>
</evidence>
<proteinExistence type="predicted"/>
<keyword evidence="5" id="KW-0496">Mitochondrion</keyword>
<dbReference type="PRINTS" id="PR00364">
    <property type="entry name" value="DISEASERSIST"/>
</dbReference>
<dbReference type="InterPro" id="IPR052374">
    <property type="entry name" value="SERAC1"/>
</dbReference>
<evidence type="ECO:0000259" key="7">
    <source>
        <dbReference type="Pfam" id="PF00931"/>
    </source>
</evidence>
<dbReference type="InterPro" id="IPR029058">
    <property type="entry name" value="AB_hydrolase_fold"/>
</dbReference>
<evidence type="ECO:0000313" key="9">
    <source>
        <dbReference type="Proteomes" id="UP001251528"/>
    </source>
</evidence>
<sequence>MVNSGEPVYGVHDLRQGSPVSPKDIAVDLVAVHGLGGHAYNTWTHSGTGTFWLRDLLPDRLPGVRTLVFGFNARKKNHNAELDFEDVATQLIAGMGHFRAQEDAVTLATQQAASIASCTKGFVFFATPHCGSSIADLAVSVERISKVLVDPPNNFLRGLCTVSPALLELDASFKNLLQKKSIIPCVSFYEGNKKKGFFKNSIVVSKESALLHVDNEEATCLNADHTNIVKFKNANDDNFKIVLSKLRALVEKIKNAPREPKKRRNSHVHVPFMPGKYFVGRVDELAQLHDWLGAEGKYEPKTVALFGLGGVGKTQLALKYAVDHAHVYDWVFFANAASPGVLRNDFKQIQHSVIGTISKEESFVDKILAWLASCNDRWLLILDNANHLPDVAHYISRLVHSGHIIVTTQDGRVDDHEFISSSLQVQTLKPQEAQDLLFARAGLESPQQEDVEVAKTLLDDMGHLPLAIDSAGAYINVRRKSVTEYASLFQKFQKDILDHRPKASSYDRSVMGTLELNLKEIDAKPDAHALLCLLIFLDRAEVTEEFLKRGVTEQLVWGPNGEILKSQPWESYVAEELVELINNDFKFDAALEDLISYSIITFRNRNGTGRAFSLHPLYHKCAKLRMSRDQRQKYSARALMFLAHAYPSDEYVLENGDGVLGRSYIPHINYAYESFRHPLNALSVEFLDSLASSEDATGRPRPRELVAKLVLDGDLTYGQGDTTKNAYLLAWVDELLKSSISDMGLKARALIIRLGITYYEAGDYTGGVQACQEFLTSVKEAQSAGKTCIDELTNAELGVIQSTLAELLVTEVSVAENFEKSKAVLKAWFPLNPNQPSSKEKITLGTQARILGKLLKDHGDWAESEAQFIVFLDTYAVRGSQTEGWSAGDLSHCLMEQARPVEAEQVLRRYLMPRQIFQSAEMRARDRRSDTMYLELLLGESLMLQSRYDEAENTCQALLRHFYNFDKLWHFERFRVAFLMTTLARLRHWRGQYYEAIEYWEKIFNYCVEELDVGNQKGKWNRGSFVPLVAVLSMSDCYFELGQEDQAAQLQAQALELLDSSDAQPWILGLGTYWLGWLRTKARKRQE</sequence>
<dbReference type="InterPro" id="IPR011990">
    <property type="entry name" value="TPR-like_helical_dom_sf"/>
</dbReference>
<evidence type="ECO:0000313" key="8">
    <source>
        <dbReference type="EMBL" id="KAK2590321.1"/>
    </source>
</evidence>
<accession>A0AAJ0FMT8</accession>
<dbReference type="GO" id="GO:0005783">
    <property type="term" value="C:endoplasmic reticulum"/>
    <property type="evidence" value="ECO:0007669"/>
    <property type="project" value="UniProtKB-SubCell"/>
</dbReference>
<dbReference type="Gene3D" id="3.40.50.300">
    <property type="entry name" value="P-loop containing nucleotide triphosphate hydrolases"/>
    <property type="match status" value="1"/>
</dbReference>
<comment type="subcellular location">
    <subcellularLocation>
        <location evidence="2">Endoplasmic reticulum</location>
    </subcellularLocation>
    <subcellularLocation>
        <location evidence="3">Membrane</location>
    </subcellularLocation>
    <subcellularLocation>
        <location evidence="1">Mitochondrion</location>
    </subcellularLocation>
</comment>
<dbReference type="InterPro" id="IPR002182">
    <property type="entry name" value="NB-ARC"/>
</dbReference>
<dbReference type="GO" id="GO:0005739">
    <property type="term" value="C:mitochondrion"/>
    <property type="evidence" value="ECO:0007669"/>
    <property type="project" value="UniProtKB-SubCell"/>
</dbReference>
<protein>
    <recommendedName>
        <fullName evidence="7">NB-ARC domain-containing protein</fullName>
    </recommendedName>
</protein>
<keyword evidence="4" id="KW-0256">Endoplasmic reticulum</keyword>
<name>A0AAJ0FMT8_9HYPO</name>
<dbReference type="PANTHER" id="PTHR48182:SF2">
    <property type="entry name" value="PROTEIN SERAC1"/>
    <property type="match status" value="1"/>
</dbReference>
<evidence type="ECO:0000256" key="1">
    <source>
        <dbReference type="ARBA" id="ARBA00004173"/>
    </source>
</evidence>
<dbReference type="GO" id="GO:0043531">
    <property type="term" value="F:ADP binding"/>
    <property type="evidence" value="ECO:0007669"/>
    <property type="project" value="InterPro"/>
</dbReference>
<evidence type="ECO:0000256" key="4">
    <source>
        <dbReference type="ARBA" id="ARBA00022824"/>
    </source>
</evidence>
<reference evidence="8" key="1">
    <citation type="submission" date="2023-06" db="EMBL/GenBank/DDBJ databases">
        <title>Conoideocrella luteorostrata (Hypocreales: Clavicipitaceae), a potential biocontrol fungus for elongate hemlock scale in United States Christmas tree production areas.</title>
        <authorList>
            <person name="Barrett H."/>
            <person name="Lovett B."/>
            <person name="Macias A.M."/>
            <person name="Stajich J.E."/>
            <person name="Kasson M.T."/>
        </authorList>
    </citation>
    <scope>NUCLEOTIDE SEQUENCE</scope>
    <source>
        <strain evidence="8">ARSEF 14590</strain>
    </source>
</reference>
<keyword evidence="9" id="KW-1185">Reference proteome</keyword>
<keyword evidence="6" id="KW-0472">Membrane</keyword>
<dbReference type="SUPFAM" id="SSF48452">
    <property type="entry name" value="TPR-like"/>
    <property type="match status" value="1"/>
</dbReference>
<evidence type="ECO:0000256" key="5">
    <source>
        <dbReference type="ARBA" id="ARBA00023128"/>
    </source>
</evidence>
<dbReference type="SUPFAM" id="SSF53474">
    <property type="entry name" value="alpha/beta-Hydrolases"/>
    <property type="match status" value="1"/>
</dbReference>
<dbReference type="PANTHER" id="PTHR48182">
    <property type="entry name" value="PROTEIN SERAC1"/>
    <property type="match status" value="1"/>
</dbReference>
<dbReference type="GO" id="GO:0016020">
    <property type="term" value="C:membrane"/>
    <property type="evidence" value="ECO:0007669"/>
    <property type="project" value="UniProtKB-SubCell"/>
</dbReference>
<dbReference type="Gene3D" id="1.25.40.10">
    <property type="entry name" value="Tetratricopeptide repeat domain"/>
    <property type="match status" value="1"/>
</dbReference>
<evidence type="ECO:0000256" key="6">
    <source>
        <dbReference type="ARBA" id="ARBA00023136"/>
    </source>
</evidence>
<dbReference type="InterPro" id="IPR027417">
    <property type="entry name" value="P-loop_NTPase"/>
</dbReference>
<dbReference type="AlphaFoldDB" id="A0AAJ0FMT8"/>
<feature type="domain" description="NB-ARC" evidence="7">
    <location>
        <begin position="285"/>
        <end position="439"/>
    </location>
</feature>
<gene>
    <name evidence="8" type="ORF">QQS21_011997</name>
</gene>
<evidence type="ECO:0000256" key="3">
    <source>
        <dbReference type="ARBA" id="ARBA00004370"/>
    </source>
</evidence>